<evidence type="ECO:0000256" key="1">
    <source>
        <dbReference type="SAM" id="SignalP"/>
    </source>
</evidence>
<reference evidence="2 3" key="1">
    <citation type="submission" date="2021-03" db="EMBL/GenBank/DDBJ databases">
        <title>Sequencing the genomes of 1000 actinobacteria strains.</title>
        <authorList>
            <person name="Klenk H.-P."/>
        </authorList>
    </citation>
    <scope>NUCLEOTIDE SEQUENCE [LARGE SCALE GENOMIC DNA]</scope>
    <source>
        <strain evidence="2 3">DSM 46670</strain>
    </source>
</reference>
<keyword evidence="1" id="KW-0732">Signal</keyword>
<gene>
    <name evidence="2" type="ORF">JOF56_010263</name>
</gene>
<protein>
    <submittedName>
        <fullName evidence="2">Uncharacterized protein</fullName>
    </submittedName>
</protein>
<dbReference type="RefSeq" id="WP_209646574.1">
    <property type="nucleotide sequence ID" value="NZ_JAGINW010000001.1"/>
</dbReference>
<comment type="caution">
    <text evidence="2">The sequence shown here is derived from an EMBL/GenBank/DDBJ whole genome shotgun (WGS) entry which is preliminary data.</text>
</comment>
<sequence length="195" mass="20688">MRLLAVLMIFAVLGCAPAPGPDQAPLDPADPASLQSHWWSWAASAPPERDPVSDDSGEFCADRQPEQVWFVAGSFGEPVQRTCDVPAGRKIVGPVINLWAKTDGHCVKFMLEAEDRATLDGIPVPVTTLDAVPISIKGVEGNNITGTGRTMRVQGCGLWFTIPALPEGEHALVISGTSGDFAVDVKYRLIVAAGV</sequence>
<dbReference type="PROSITE" id="PS51257">
    <property type="entry name" value="PROKAR_LIPOPROTEIN"/>
    <property type="match status" value="1"/>
</dbReference>
<feature type="chain" id="PRO_5046071538" evidence="1">
    <location>
        <begin position="19"/>
        <end position="195"/>
    </location>
</feature>
<keyword evidence="3" id="KW-1185">Reference proteome</keyword>
<accession>A0ABS4TZP0</accession>
<name>A0ABS4TZP0_9PSEU</name>
<feature type="signal peptide" evidence="1">
    <location>
        <begin position="1"/>
        <end position="18"/>
    </location>
</feature>
<proteinExistence type="predicted"/>
<evidence type="ECO:0000313" key="3">
    <source>
        <dbReference type="Proteomes" id="UP001519332"/>
    </source>
</evidence>
<dbReference type="Proteomes" id="UP001519332">
    <property type="component" value="Unassembled WGS sequence"/>
</dbReference>
<organism evidence="2 3">
    <name type="scientific">Kibdelosporangium banguiense</name>
    <dbReference type="NCBI Taxonomy" id="1365924"/>
    <lineage>
        <taxon>Bacteria</taxon>
        <taxon>Bacillati</taxon>
        <taxon>Actinomycetota</taxon>
        <taxon>Actinomycetes</taxon>
        <taxon>Pseudonocardiales</taxon>
        <taxon>Pseudonocardiaceae</taxon>
        <taxon>Kibdelosporangium</taxon>
    </lineage>
</organism>
<dbReference type="EMBL" id="JAGINW010000001">
    <property type="protein sequence ID" value="MBP2329878.1"/>
    <property type="molecule type" value="Genomic_DNA"/>
</dbReference>
<evidence type="ECO:0000313" key="2">
    <source>
        <dbReference type="EMBL" id="MBP2329878.1"/>
    </source>
</evidence>